<dbReference type="EMBL" id="CP020660">
    <property type="protein sequence ID" value="ATF09079.1"/>
    <property type="molecule type" value="Genomic_DNA"/>
</dbReference>
<dbReference type="SUPFAM" id="SSF160191">
    <property type="entry name" value="YcgL-like"/>
    <property type="match status" value="1"/>
</dbReference>
<name>A0A291B7T0_9GAMM</name>
<feature type="domain" description="YcgL" evidence="1">
    <location>
        <begin position="1"/>
        <end position="44"/>
    </location>
</feature>
<protein>
    <recommendedName>
        <fullName evidence="1">YcgL domain-containing protein</fullName>
    </recommendedName>
</protein>
<evidence type="ECO:0000313" key="3">
    <source>
        <dbReference type="Proteomes" id="UP000218160"/>
    </source>
</evidence>
<dbReference type="InterPro" id="IPR027354">
    <property type="entry name" value="YcgL_dom"/>
</dbReference>
<proteinExistence type="predicted"/>
<accession>A0A291B7T0</accession>
<sequence length="50" mass="5800">MVINIDKRKKLAFADITKVRDSLKVDGFYLQLPPQSDVTMQHIRVNNTKL</sequence>
<dbReference type="PROSITE" id="PS51648">
    <property type="entry name" value="YCGL"/>
    <property type="match status" value="1"/>
</dbReference>
<dbReference type="Gene3D" id="3.10.510.20">
    <property type="entry name" value="YcgL domain"/>
    <property type="match status" value="1"/>
</dbReference>
<dbReference type="KEGG" id="elux:BTN50_0552"/>
<reference evidence="3" key="1">
    <citation type="submission" date="2017-04" db="EMBL/GenBank/DDBJ databases">
        <title>Genome evolution of the luminous symbionts of deep sea anglerfish.</title>
        <authorList>
            <person name="Hendry T.A."/>
        </authorList>
    </citation>
    <scope>NUCLEOTIDE SEQUENCE [LARGE SCALE GENOMIC DNA]</scope>
</reference>
<gene>
    <name evidence="2" type="ORF">BTN50_0552</name>
</gene>
<dbReference type="AlphaFoldDB" id="A0A291B7T0"/>
<evidence type="ECO:0000313" key="2">
    <source>
        <dbReference type="EMBL" id="ATF09079.1"/>
    </source>
</evidence>
<dbReference type="Proteomes" id="UP000218160">
    <property type="component" value="Chromosome 1"/>
</dbReference>
<dbReference type="Pfam" id="PF05166">
    <property type="entry name" value="YcgL"/>
    <property type="match status" value="1"/>
</dbReference>
<organism evidence="2 3">
    <name type="scientific">Candidatus Enterovibrio altilux</name>
    <dbReference type="NCBI Taxonomy" id="1927128"/>
    <lineage>
        <taxon>Bacteria</taxon>
        <taxon>Pseudomonadati</taxon>
        <taxon>Pseudomonadota</taxon>
        <taxon>Gammaproteobacteria</taxon>
        <taxon>Vibrionales</taxon>
        <taxon>Vibrionaceae</taxon>
        <taxon>Enterovibrio</taxon>
    </lineage>
</organism>
<dbReference type="InterPro" id="IPR038068">
    <property type="entry name" value="YcgL-like_sf"/>
</dbReference>
<evidence type="ECO:0000259" key="1">
    <source>
        <dbReference type="PROSITE" id="PS51648"/>
    </source>
</evidence>
<keyword evidence="3" id="KW-1185">Reference proteome</keyword>